<dbReference type="Proteomes" id="UP000275408">
    <property type="component" value="Unassembled WGS sequence"/>
</dbReference>
<organism evidence="1 2">
    <name type="scientific">Pocillopora damicornis</name>
    <name type="common">Cauliflower coral</name>
    <name type="synonym">Millepora damicornis</name>
    <dbReference type="NCBI Taxonomy" id="46731"/>
    <lineage>
        <taxon>Eukaryota</taxon>
        <taxon>Metazoa</taxon>
        <taxon>Cnidaria</taxon>
        <taxon>Anthozoa</taxon>
        <taxon>Hexacorallia</taxon>
        <taxon>Scleractinia</taxon>
        <taxon>Astrocoeniina</taxon>
        <taxon>Pocilloporidae</taxon>
        <taxon>Pocillopora</taxon>
    </lineage>
</organism>
<gene>
    <name evidence="1" type="ORF">pdam_00009487</name>
</gene>
<proteinExistence type="predicted"/>
<comment type="caution">
    <text evidence="1">The sequence shown here is derived from an EMBL/GenBank/DDBJ whole genome shotgun (WGS) entry which is preliminary data.</text>
</comment>
<name>A0A3M6UYB7_POCDA</name>
<dbReference type="OrthoDB" id="69221at2759"/>
<dbReference type="AlphaFoldDB" id="A0A3M6UYB7"/>
<protein>
    <submittedName>
        <fullName evidence="1">Uncharacterized protein</fullName>
    </submittedName>
</protein>
<dbReference type="EMBL" id="RCHS01000461">
    <property type="protein sequence ID" value="RMX58696.1"/>
    <property type="molecule type" value="Genomic_DNA"/>
</dbReference>
<reference evidence="1 2" key="1">
    <citation type="journal article" date="2018" name="Sci. Rep.">
        <title>Comparative analysis of the Pocillopora damicornis genome highlights role of immune system in coral evolution.</title>
        <authorList>
            <person name="Cunning R."/>
            <person name="Bay R.A."/>
            <person name="Gillette P."/>
            <person name="Baker A.C."/>
            <person name="Traylor-Knowles N."/>
        </authorList>
    </citation>
    <scope>NUCLEOTIDE SEQUENCE [LARGE SCALE GENOMIC DNA]</scope>
    <source>
        <strain evidence="1">RSMAS</strain>
        <tissue evidence="1">Whole animal</tissue>
    </source>
</reference>
<keyword evidence="2" id="KW-1185">Reference proteome</keyword>
<accession>A0A3M6UYB7</accession>
<evidence type="ECO:0000313" key="2">
    <source>
        <dbReference type="Proteomes" id="UP000275408"/>
    </source>
</evidence>
<sequence length="144" mass="15344">MGASYVKILQVLLTFGLIAANVVNGSLSQRKLKKVPAKTVPSSLWTAGCCVKGGAAVGSFAVFGNDRIDPKETYTKQVSILGKLHMSAFCAVSLAEYPLVLNLYERFTAALNALNSSGKALLIATCPERLLYYGTSLTKSRPVV</sequence>
<evidence type="ECO:0000313" key="1">
    <source>
        <dbReference type="EMBL" id="RMX58696.1"/>
    </source>
</evidence>